<comment type="caution">
    <text evidence="2">The sequence shown here is derived from an EMBL/GenBank/DDBJ whole genome shotgun (WGS) entry which is preliminary data.</text>
</comment>
<evidence type="ECO:0000259" key="1">
    <source>
        <dbReference type="Pfam" id="PF22200"/>
    </source>
</evidence>
<gene>
    <name evidence="2" type="ORF">DWZ34_09430</name>
</gene>
<name>A0A415T5V9_9BACT</name>
<dbReference type="Pfam" id="PF22200">
    <property type="entry name" value="ExsA_N"/>
    <property type="match status" value="1"/>
</dbReference>
<dbReference type="EMBL" id="QRQK01000016">
    <property type="protein sequence ID" value="RHM96334.1"/>
    <property type="molecule type" value="Genomic_DNA"/>
</dbReference>
<accession>A0A415T5V9</accession>
<dbReference type="AlphaFoldDB" id="A0A415T5V9"/>
<sequence length="174" mass="20511">MNYARHFFLNHTLVHIYKGELFLRNQCGESLVIKSGDTAFVGRDSHLQLYYEKDMDDTCLMLFLELPLPFLCEFYHTFNENSLDTHSDALSVLHLLPLRPEIESLFQSLIPYIKSEEEISDRILQLKRLEGAYLLLNINKQYAAILFDFIGKCRLNIYDLLKPQTTDKIIWKKF</sequence>
<dbReference type="InterPro" id="IPR054015">
    <property type="entry name" value="ExsA-like_N"/>
</dbReference>
<proteinExistence type="predicted"/>
<dbReference type="Proteomes" id="UP000285109">
    <property type="component" value="Unassembled WGS sequence"/>
</dbReference>
<organism evidence="2 3">
    <name type="scientific">Phocaeicola plebeius</name>
    <dbReference type="NCBI Taxonomy" id="310297"/>
    <lineage>
        <taxon>Bacteria</taxon>
        <taxon>Pseudomonadati</taxon>
        <taxon>Bacteroidota</taxon>
        <taxon>Bacteroidia</taxon>
        <taxon>Bacteroidales</taxon>
        <taxon>Bacteroidaceae</taxon>
        <taxon>Phocaeicola</taxon>
    </lineage>
</organism>
<protein>
    <submittedName>
        <fullName evidence="2">AraC family transcriptional regulator</fullName>
    </submittedName>
</protein>
<evidence type="ECO:0000313" key="2">
    <source>
        <dbReference type="EMBL" id="RHM96334.1"/>
    </source>
</evidence>
<reference evidence="2 3" key="1">
    <citation type="submission" date="2018-08" db="EMBL/GenBank/DDBJ databases">
        <title>A genome reference for cultivated species of the human gut microbiota.</title>
        <authorList>
            <person name="Zou Y."/>
            <person name="Xue W."/>
            <person name="Luo G."/>
        </authorList>
    </citation>
    <scope>NUCLEOTIDE SEQUENCE [LARGE SCALE GENOMIC DNA]</scope>
    <source>
        <strain evidence="2 3">AF31-28B-AC</strain>
    </source>
</reference>
<evidence type="ECO:0000313" key="3">
    <source>
        <dbReference type="Proteomes" id="UP000285109"/>
    </source>
</evidence>
<feature type="domain" description="ExsA-like N-terminal regulatory" evidence="1">
    <location>
        <begin position="11"/>
        <end position="140"/>
    </location>
</feature>
<dbReference type="RefSeq" id="WP_118026595.1">
    <property type="nucleotide sequence ID" value="NZ_CATWOP010000022.1"/>
</dbReference>